<gene>
    <name evidence="1" type="ORF">BD310DRAFT_830606</name>
</gene>
<dbReference type="EMBL" id="ML145222">
    <property type="protein sequence ID" value="TBU53174.1"/>
    <property type="molecule type" value="Genomic_DNA"/>
</dbReference>
<evidence type="ECO:0000313" key="2">
    <source>
        <dbReference type="Proteomes" id="UP000292082"/>
    </source>
</evidence>
<reference evidence="1 2" key="1">
    <citation type="submission" date="2019-01" db="EMBL/GenBank/DDBJ databases">
        <title>Draft genome sequences of three monokaryotic isolates of the white-rot basidiomycete fungus Dichomitus squalens.</title>
        <authorList>
            <consortium name="DOE Joint Genome Institute"/>
            <person name="Lopez S.C."/>
            <person name="Andreopoulos B."/>
            <person name="Pangilinan J."/>
            <person name="Lipzen A."/>
            <person name="Riley R."/>
            <person name="Ahrendt S."/>
            <person name="Ng V."/>
            <person name="Barry K."/>
            <person name="Daum C."/>
            <person name="Grigoriev I.V."/>
            <person name="Hilden K.S."/>
            <person name="Makela M.R."/>
            <person name="de Vries R.P."/>
        </authorList>
    </citation>
    <scope>NUCLEOTIDE SEQUENCE [LARGE SCALE GENOMIC DNA]</scope>
    <source>
        <strain evidence="1 2">CBS 464.89</strain>
    </source>
</reference>
<evidence type="ECO:0000313" key="1">
    <source>
        <dbReference type="EMBL" id="TBU53174.1"/>
    </source>
</evidence>
<dbReference type="AlphaFoldDB" id="A0A4Q9PE51"/>
<protein>
    <submittedName>
        <fullName evidence="1">Uncharacterized protein</fullName>
    </submittedName>
</protein>
<accession>A0A4Q9PE51</accession>
<proteinExistence type="predicted"/>
<name>A0A4Q9PE51_9APHY</name>
<dbReference type="Proteomes" id="UP000292082">
    <property type="component" value="Unassembled WGS sequence"/>
</dbReference>
<organism evidence="1 2">
    <name type="scientific">Dichomitus squalens</name>
    <dbReference type="NCBI Taxonomy" id="114155"/>
    <lineage>
        <taxon>Eukaryota</taxon>
        <taxon>Fungi</taxon>
        <taxon>Dikarya</taxon>
        <taxon>Basidiomycota</taxon>
        <taxon>Agaricomycotina</taxon>
        <taxon>Agaricomycetes</taxon>
        <taxon>Polyporales</taxon>
        <taxon>Polyporaceae</taxon>
        <taxon>Dichomitus</taxon>
    </lineage>
</organism>
<keyword evidence="2" id="KW-1185">Reference proteome</keyword>
<sequence>MYINSDHCLLGFFKVAHEFTTRLPLCNIPTTTQDLYDSRWVKVGLVNVRNEFETCCMPYLPTWYEGQFGPHLFGDMYVDPKVGVEPHICMGLQDTHDPHSRMFPVNVMLDFLGFFRHYLSKHACLTDREVRGPPLVLIYKVSPRIHDGAGSYVLVQYVEAKFRPQAPGFIAFATKLLTDYLFNAPEDTKMLSIGDLPVRDDAVEYLLDFMLGQQPGACVAVASSEQFYGLFDPDHDEVPPCEAGEVLSALERLQREGKINVTTQDIEIDGQRIQGLRCDPSSPSKDLG</sequence>